<evidence type="ECO:0000256" key="1">
    <source>
        <dbReference type="ARBA" id="ARBA00022741"/>
    </source>
</evidence>
<dbReference type="PANTHER" id="PTHR42855">
    <property type="entry name" value="ABC TRANSPORTER ATP-BINDING SUBUNIT"/>
    <property type="match status" value="1"/>
</dbReference>
<dbReference type="InterPro" id="IPR051309">
    <property type="entry name" value="ABCF_ATPase"/>
</dbReference>
<organism evidence="4 5">
    <name type="scientific">Furfurilactobacillus milii</name>
    <dbReference type="NCBI Taxonomy" id="2888272"/>
    <lineage>
        <taxon>Bacteria</taxon>
        <taxon>Bacillati</taxon>
        <taxon>Bacillota</taxon>
        <taxon>Bacilli</taxon>
        <taxon>Lactobacillales</taxon>
        <taxon>Lactobacillaceae</taxon>
        <taxon>Furfurilactobacillus</taxon>
    </lineage>
</organism>
<dbReference type="EMBL" id="WEZQ01000009">
    <property type="protein sequence ID" value="MYV17091.1"/>
    <property type="molecule type" value="Genomic_DNA"/>
</dbReference>
<accession>A0A6N9I273</accession>
<dbReference type="AlphaFoldDB" id="A0A6N9I273"/>
<dbReference type="PROSITE" id="PS00211">
    <property type="entry name" value="ABC_TRANSPORTER_1"/>
    <property type="match status" value="1"/>
</dbReference>
<evidence type="ECO:0000259" key="3">
    <source>
        <dbReference type="PROSITE" id="PS50893"/>
    </source>
</evidence>
<proteinExistence type="predicted"/>
<protein>
    <submittedName>
        <fullName evidence="4">ATP-binding cassette domain-containing protein</fullName>
    </submittedName>
</protein>
<name>A0A6N9I273_9LACO</name>
<dbReference type="PANTHER" id="PTHR42855:SF2">
    <property type="entry name" value="DRUG RESISTANCE ABC TRANSPORTER,ATP-BINDING PROTEIN"/>
    <property type="match status" value="1"/>
</dbReference>
<dbReference type="InterPro" id="IPR003593">
    <property type="entry name" value="AAA+_ATPase"/>
</dbReference>
<dbReference type="PROSITE" id="PS50893">
    <property type="entry name" value="ABC_TRANSPORTER_2"/>
    <property type="match status" value="2"/>
</dbReference>
<dbReference type="CDD" id="cd03221">
    <property type="entry name" value="ABCF_EF-3"/>
    <property type="match status" value="2"/>
</dbReference>
<dbReference type="Gene3D" id="3.40.50.300">
    <property type="entry name" value="P-loop containing nucleotide triphosphate hydrolases"/>
    <property type="match status" value="2"/>
</dbReference>
<comment type="caution">
    <text evidence="4">The sequence shown here is derived from an EMBL/GenBank/DDBJ whole genome shotgun (WGS) entry which is preliminary data.</text>
</comment>
<dbReference type="SUPFAM" id="SSF52540">
    <property type="entry name" value="P-loop containing nucleoside triphosphate hydrolases"/>
    <property type="match status" value="2"/>
</dbReference>
<evidence type="ECO:0000313" key="5">
    <source>
        <dbReference type="Proteomes" id="UP000449209"/>
    </source>
</evidence>
<keyword evidence="2 4" id="KW-0067">ATP-binding</keyword>
<evidence type="ECO:0000313" key="4">
    <source>
        <dbReference type="EMBL" id="MYV17091.1"/>
    </source>
</evidence>
<dbReference type="OrthoDB" id="9762369at2"/>
<dbReference type="Proteomes" id="UP000449209">
    <property type="component" value="Unassembled WGS sequence"/>
</dbReference>
<evidence type="ECO:0000256" key="2">
    <source>
        <dbReference type="ARBA" id="ARBA00022840"/>
    </source>
</evidence>
<dbReference type="RefSeq" id="WP_161003519.1">
    <property type="nucleotide sequence ID" value="NZ_WEZQ01000009.1"/>
</dbReference>
<dbReference type="GO" id="GO:0016887">
    <property type="term" value="F:ATP hydrolysis activity"/>
    <property type="evidence" value="ECO:0007669"/>
    <property type="project" value="InterPro"/>
</dbReference>
<gene>
    <name evidence="4" type="ORF">GB993_06195</name>
</gene>
<feature type="domain" description="ABC transporter" evidence="3">
    <location>
        <begin position="4"/>
        <end position="211"/>
    </location>
</feature>
<dbReference type="GO" id="GO:0005524">
    <property type="term" value="F:ATP binding"/>
    <property type="evidence" value="ECO:0007669"/>
    <property type="project" value="UniProtKB-KW"/>
</dbReference>
<reference evidence="4 5" key="1">
    <citation type="journal article" date="2019" name="Appl. Environ. Microbiol.">
        <title>Genetic determinants of hydroxycinnamic acid metabolism in heterofermentative lactobacilli.</title>
        <authorList>
            <person name="Gaur G."/>
            <person name="Oh J.H."/>
            <person name="Filannino P."/>
            <person name="Gobbetti M."/>
            <person name="van Pijkeren J.P."/>
            <person name="Ganzle M.G."/>
        </authorList>
    </citation>
    <scope>NUCLEOTIDE SEQUENCE [LARGE SCALE GENOMIC DNA]</scope>
    <source>
        <strain evidence="4 5">C5</strain>
    </source>
</reference>
<dbReference type="Pfam" id="PF00005">
    <property type="entry name" value="ABC_tran"/>
    <property type="match status" value="2"/>
</dbReference>
<dbReference type="InterPro" id="IPR027417">
    <property type="entry name" value="P-loop_NTPase"/>
</dbReference>
<dbReference type="SMART" id="SM00382">
    <property type="entry name" value="AAA"/>
    <property type="match status" value="2"/>
</dbReference>
<dbReference type="InterPro" id="IPR017871">
    <property type="entry name" value="ABC_transporter-like_CS"/>
</dbReference>
<keyword evidence="1" id="KW-0547">Nucleotide-binding</keyword>
<dbReference type="InterPro" id="IPR003439">
    <property type="entry name" value="ABC_transporter-like_ATP-bd"/>
</dbReference>
<sequence>MSTIQIDQLTFRYPGADAPVFDKLSLNLDTTWRLGLIGRNGRGKTTFMNLLRGQLSGHGLIKSPVTFNYFPDAAINRSQTVMAILTSTGAEEWRASMELDRIGLDESYEQRLFDTLSGGEQTRVLLARGFVNENDFPLIDEPTNHLDIEGRQVVGAYLRQKQGFICVSHDESFLNLFVDHVMSLNRSSVNLVAGNVENWQTDKERRDNAAATQNEHLQHRIKQLSSRANIQREWAEKRERESNDASSRRMAKKLMSRAKVFEHRTDTAIEQRKGLMNDVDQVDRLRTNVQQTSGGQLLFSLRVFSVKRQNEPLFQPVSLDFHRGDRLAIIGSNGVGKTSLLNLLRGQEKLNYEGYLMNDLPQDIGYLSQQFTDFITDGSFERWRDHHDETTVWNLMHQLGVSRPRLKAPTSEWSMGEMKKAALAVSLSEPHEMLIWDEPTNYLDIDAREQLQTLIQQVRPTMVLIDHDRHFIEETCTQQMTLNKFENVPHVH</sequence>
<feature type="domain" description="ABC transporter" evidence="3">
    <location>
        <begin position="298"/>
        <end position="491"/>
    </location>
</feature>